<dbReference type="AlphaFoldDB" id="G9Y5D3"/>
<evidence type="ECO:0000313" key="1">
    <source>
        <dbReference type="EMBL" id="EHM43792.1"/>
    </source>
</evidence>
<proteinExistence type="predicted"/>
<dbReference type="EMBL" id="AGCI01000037">
    <property type="protein sequence ID" value="EHM43792.1"/>
    <property type="molecule type" value="Genomic_DNA"/>
</dbReference>
<dbReference type="Proteomes" id="UP000005959">
    <property type="component" value="Unassembled WGS sequence"/>
</dbReference>
<reference evidence="1 2" key="1">
    <citation type="submission" date="2011-08" db="EMBL/GenBank/DDBJ databases">
        <authorList>
            <person name="Weinstock G."/>
            <person name="Sodergren E."/>
            <person name="Clifton S."/>
            <person name="Fulton L."/>
            <person name="Fulton B."/>
            <person name="Courtney L."/>
            <person name="Fronick C."/>
            <person name="Harrison M."/>
            <person name="Strong C."/>
            <person name="Farmer C."/>
            <person name="Delahaunty K."/>
            <person name="Markovic C."/>
            <person name="Hall O."/>
            <person name="Minx P."/>
            <person name="Tomlinson C."/>
            <person name="Mitreva M."/>
            <person name="Hou S."/>
            <person name="Chen J."/>
            <person name="Wollam A."/>
            <person name="Pepin K.H."/>
            <person name="Johnson M."/>
            <person name="Bhonagiri V."/>
            <person name="Zhang X."/>
            <person name="Suruliraj S."/>
            <person name="Warren W."/>
            <person name="Chinwalla A."/>
            <person name="Mardis E.R."/>
            <person name="Wilson R.K."/>
        </authorList>
    </citation>
    <scope>NUCLEOTIDE SEQUENCE [LARGE SCALE GENOMIC DNA]</scope>
    <source>
        <strain evidence="1 2">ATCC 51873</strain>
    </source>
</reference>
<sequence length="48" mass="5614">MSTMITLLFINVRFGCLFIRALNVCWLQHPQNNYCQNHSGIATLCWQL</sequence>
<evidence type="ECO:0000313" key="2">
    <source>
        <dbReference type="Proteomes" id="UP000005959"/>
    </source>
</evidence>
<dbReference type="HOGENOM" id="CLU_3153439_0_0_6"/>
<name>G9Y5D3_HAFAL</name>
<comment type="caution">
    <text evidence="1">The sequence shown here is derived from an EMBL/GenBank/DDBJ whole genome shotgun (WGS) entry which is preliminary data.</text>
</comment>
<protein>
    <submittedName>
        <fullName evidence="1">Uncharacterized protein</fullName>
    </submittedName>
</protein>
<gene>
    <name evidence="1" type="ORF">HMPREF0454_01775</name>
</gene>
<accession>G9Y5D3</accession>
<organism evidence="1 2">
    <name type="scientific">Hafnia alvei ATCC 51873</name>
    <dbReference type="NCBI Taxonomy" id="1002364"/>
    <lineage>
        <taxon>Bacteria</taxon>
        <taxon>Pseudomonadati</taxon>
        <taxon>Pseudomonadota</taxon>
        <taxon>Gammaproteobacteria</taxon>
        <taxon>Enterobacterales</taxon>
        <taxon>Hafniaceae</taxon>
        <taxon>Hafnia</taxon>
    </lineage>
</organism>